<dbReference type="Proteomes" id="UP001209083">
    <property type="component" value="Chromosome"/>
</dbReference>
<keyword evidence="2" id="KW-0963">Cytoplasm</keyword>
<dbReference type="EMBL" id="CP090958">
    <property type="protein sequence ID" value="WGW12907.1"/>
    <property type="molecule type" value="Genomic_DNA"/>
</dbReference>
<comment type="similarity">
    <text evidence="1">Belongs to the acetyltransferase family. RimI subfamily.</text>
</comment>
<dbReference type="Pfam" id="PF00583">
    <property type="entry name" value="Acetyltransf_1"/>
    <property type="match status" value="1"/>
</dbReference>
<evidence type="ECO:0000256" key="2">
    <source>
        <dbReference type="ARBA" id="ARBA00022490"/>
    </source>
</evidence>
<evidence type="ECO:0000313" key="7">
    <source>
        <dbReference type="Proteomes" id="UP001209083"/>
    </source>
</evidence>
<proteinExistence type="inferred from homology"/>
<gene>
    <name evidence="6" type="primary">rimI</name>
    <name evidence="6" type="ORF">LWF01_03805</name>
</gene>
<dbReference type="PROSITE" id="PS51186">
    <property type="entry name" value="GNAT"/>
    <property type="match status" value="1"/>
</dbReference>
<keyword evidence="6" id="KW-0689">Ribosomal protein</keyword>
<dbReference type="GO" id="GO:0008999">
    <property type="term" value="F:protein-N-terminal-alanine acetyltransferase activity"/>
    <property type="evidence" value="ECO:0007669"/>
    <property type="project" value="UniProtKB-EC"/>
</dbReference>
<evidence type="ECO:0000256" key="1">
    <source>
        <dbReference type="ARBA" id="ARBA00005395"/>
    </source>
</evidence>
<feature type="domain" description="N-acetyltransferase" evidence="5">
    <location>
        <begin position="11"/>
        <end position="157"/>
    </location>
</feature>
<reference evidence="6 7" key="1">
    <citation type="submission" date="2023-05" db="EMBL/GenBank/DDBJ databases">
        <title>Lithophilousrod everest ZFBP1038 complete genpme.</title>
        <authorList>
            <person name="Tian M."/>
        </authorList>
    </citation>
    <scope>NUCLEOTIDE SEQUENCE [LARGE SCALE GENOMIC DNA]</scope>
    <source>
        <strain evidence="6 7">ZFBP1038</strain>
    </source>
</reference>
<name>A0ABY8QV51_9MICO</name>
<dbReference type="Gene3D" id="3.40.630.30">
    <property type="match status" value="1"/>
</dbReference>
<dbReference type="InterPro" id="IPR000182">
    <property type="entry name" value="GNAT_dom"/>
</dbReference>
<evidence type="ECO:0000256" key="3">
    <source>
        <dbReference type="ARBA" id="ARBA00022679"/>
    </source>
</evidence>
<evidence type="ECO:0000256" key="4">
    <source>
        <dbReference type="ARBA" id="ARBA00023315"/>
    </source>
</evidence>
<dbReference type="EC" id="2.3.1.266" evidence="6"/>
<dbReference type="PANTHER" id="PTHR43420">
    <property type="entry name" value="ACETYLTRANSFERASE"/>
    <property type="match status" value="1"/>
</dbReference>
<dbReference type="InterPro" id="IPR050680">
    <property type="entry name" value="YpeA/RimI_acetyltransf"/>
</dbReference>
<keyword evidence="3 6" id="KW-0808">Transferase</keyword>
<dbReference type="CDD" id="cd04301">
    <property type="entry name" value="NAT_SF"/>
    <property type="match status" value="1"/>
</dbReference>
<keyword evidence="4 6" id="KW-0012">Acyltransferase</keyword>
<keyword evidence="7" id="KW-1185">Reference proteome</keyword>
<dbReference type="SUPFAM" id="SSF55729">
    <property type="entry name" value="Acyl-CoA N-acyltransferases (Nat)"/>
    <property type="match status" value="1"/>
</dbReference>
<accession>A0ABY8QV51</accession>
<protein>
    <submittedName>
        <fullName evidence="6">Ribosomal protein S18-alanine N-acetyltransferase</fullName>
        <ecNumber evidence="6">2.3.1.266</ecNumber>
    </submittedName>
</protein>
<dbReference type="NCBIfam" id="TIGR01575">
    <property type="entry name" value="rimI"/>
    <property type="match status" value="1"/>
</dbReference>
<evidence type="ECO:0000313" key="6">
    <source>
        <dbReference type="EMBL" id="WGW12907.1"/>
    </source>
</evidence>
<dbReference type="InterPro" id="IPR006464">
    <property type="entry name" value="AcTrfase_RimI/Ard1"/>
</dbReference>
<keyword evidence="6" id="KW-0687">Ribonucleoprotein</keyword>
<dbReference type="RefSeq" id="WP_349639715.1">
    <property type="nucleotide sequence ID" value="NZ_CP090958.1"/>
</dbReference>
<evidence type="ECO:0000259" key="5">
    <source>
        <dbReference type="PROSITE" id="PS51186"/>
    </source>
</evidence>
<dbReference type="GO" id="GO:0005840">
    <property type="term" value="C:ribosome"/>
    <property type="evidence" value="ECO:0007669"/>
    <property type="project" value="UniProtKB-KW"/>
</dbReference>
<dbReference type="PANTHER" id="PTHR43420:SF44">
    <property type="entry name" value="ACETYLTRANSFERASE YPEA"/>
    <property type="match status" value="1"/>
</dbReference>
<dbReference type="InterPro" id="IPR016181">
    <property type="entry name" value="Acyl_CoA_acyltransferase"/>
</dbReference>
<sequence length="161" mass="17931">MSGEATTPDGPIIVPLRWWHLPEAAALDARLFRETSWTQETFWAELAAPQREYSAVLDGNDRLLGYAGLAWSAAEADVQTVAVSTELQGNGIGRQLMLRLIEQAGNHGATSLLLEVRADNEPAKHLYTKLGFDRIAVRRGYYQPGNIDAHIMRLRPLHSRN</sequence>
<organism evidence="6 7">
    <name type="scientific">Saxibacter everestensis</name>
    <dbReference type="NCBI Taxonomy" id="2909229"/>
    <lineage>
        <taxon>Bacteria</taxon>
        <taxon>Bacillati</taxon>
        <taxon>Actinomycetota</taxon>
        <taxon>Actinomycetes</taxon>
        <taxon>Micrococcales</taxon>
        <taxon>Brevibacteriaceae</taxon>
        <taxon>Saxibacter</taxon>
    </lineage>
</organism>